<dbReference type="Gene3D" id="1.20.1270.60">
    <property type="entry name" value="Arfaptin homology (AH) domain/BAR domain"/>
    <property type="match status" value="1"/>
</dbReference>
<dbReference type="InterPro" id="IPR027267">
    <property type="entry name" value="AH/BAR_dom_sf"/>
</dbReference>
<keyword evidence="3" id="KW-1185">Reference proteome</keyword>
<sequence length="319" mass="35051">MEHWKHLTSSVAPIGQKITERFGTLNQHARERLGHTSDITELPDEYRELEQRVDALKNAQQAVMRTARTFEYEAYDYPGHLHESVTYGAQSLSHTLSSWAASATKHTALPAVQPTNAPSTDPRTLAHALSRSAASAAIDLGKSPHMVVPHMGADPVPTNESRLGELLQKFAVCQDEIGNARIVQDKVVVQSFVNVWSAFGAQIQLALKARHAVKEARLHLDSKRNSLKSAEASGTATSKLEVYNTDVELAEDKLVSATEEAISLMKTVLDNPEPAKSLAAFVHAQLEYHRAAVRVLEQVDVDMASEATSIEQDYRASRT</sequence>
<evidence type="ECO:0000256" key="1">
    <source>
        <dbReference type="SAM" id="Coils"/>
    </source>
</evidence>
<accession>A0ABY8EQV6</accession>
<name>A0ABY8EQV6_MALFU</name>
<dbReference type="Proteomes" id="UP000818624">
    <property type="component" value="Chromosome 2"/>
</dbReference>
<dbReference type="SUPFAM" id="SSF103657">
    <property type="entry name" value="BAR/IMD domain-like"/>
    <property type="match status" value="1"/>
</dbReference>
<feature type="coiled-coil region" evidence="1">
    <location>
        <begin position="39"/>
        <end position="66"/>
    </location>
</feature>
<dbReference type="Pfam" id="PF10455">
    <property type="entry name" value="BAR_2"/>
    <property type="match status" value="1"/>
</dbReference>
<gene>
    <name evidence="2" type="ORF">GLX27_002550</name>
</gene>
<dbReference type="InterPro" id="IPR018859">
    <property type="entry name" value="BAR_dom-cont"/>
</dbReference>
<proteinExistence type="predicted"/>
<protein>
    <recommendedName>
        <fullName evidence="4">Protein GVP36</fullName>
    </recommendedName>
</protein>
<organism evidence="2 3">
    <name type="scientific">Malassezia furfur</name>
    <name type="common">Pityriasis versicolor infection agent</name>
    <name type="synonym">Pityrosporum furfur</name>
    <dbReference type="NCBI Taxonomy" id="55194"/>
    <lineage>
        <taxon>Eukaryota</taxon>
        <taxon>Fungi</taxon>
        <taxon>Dikarya</taxon>
        <taxon>Basidiomycota</taxon>
        <taxon>Ustilaginomycotina</taxon>
        <taxon>Malasseziomycetes</taxon>
        <taxon>Malasseziales</taxon>
        <taxon>Malasseziaceae</taxon>
        <taxon>Malassezia</taxon>
    </lineage>
</organism>
<evidence type="ECO:0008006" key="4">
    <source>
        <dbReference type="Google" id="ProtNLM"/>
    </source>
</evidence>
<keyword evidence="1" id="KW-0175">Coiled coil</keyword>
<reference evidence="2 3" key="1">
    <citation type="journal article" date="2020" name="Elife">
        <title>Loss of centromere function drives karyotype evolution in closely related Malassezia species.</title>
        <authorList>
            <person name="Sankaranarayanan S.R."/>
            <person name="Ianiri G."/>
            <person name="Coelho M.A."/>
            <person name="Reza M.H."/>
            <person name="Thimmappa B.C."/>
            <person name="Ganguly P."/>
            <person name="Vadnala R.N."/>
            <person name="Sun S."/>
            <person name="Siddharthan R."/>
            <person name="Tellgren-Roth C."/>
            <person name="Dawson T.L."/>
            <person name="Heitman J."/>
            <person name="Sanyal K."/>
        </authorList>
    </citation>
    <scope>NUCLEOTIDE SEQUENCE [LARGE SCALE GENOMIC DNA]</scope>
    <source>
        <strain evidence="2">CBS14141</strain>
    </source>
</reference>
<dbReference type="EMBL" id="CP046235">
    <property type="protein sequence ID" value="WFD47886.1"/>
    <property type="molecule type" value="Genomic_DNA"/>
</dbReference>
<evidence type="ECO:0000313" key="2">
    <source>
        <dbReference type="EMBL" id="WFD47886.1"/>
    </source>
</evidence>
<evidence type="ECO:0000313" key="3">
    <source>
        <dbReference type="Proteomes" id="UP000818624"/>
    </source>
</evidence>